<sequence length="507" mass="54818">MLHGSGPGASGWANFNRNIEPLVNAGYRVILMDCPGWSKSDPIVSEGSRSHLNAQALKGLLDALDLDQVHIVGNSMGAHTTVAFALDYPERIGKLVLMGGGTGGNSAFVAQPTEGIKLIGALYRDPTIENLKKMMTVFVFDASSMTEELFQTRLDNILARKEHLENFVKSSTLNPKQFPDVSHRLHEIKAQTLIVWGREDRFVPMDTGLRLLAGLPDAQLHVFNRCGHWAQWEHAETYNRLLAADLRNADAHRQAIAPLREQIGEDNADAAYAIQRLNVAHVVANGGRVVGRKIGLTNPKVQQQLGVDQPDFGTLFAAMCYGDNETVSASRVLQPKIEAEIALVLERDLPFADTTFADVAVSVGWVMPALEIVGSRIQDWNIRFVDTVADNASSGAFVLGGPARRLDGLDLRQASMRMTRNGELVSSGSGAECLGHPLNAAAWLARTLARLGDPLRAGDIILTGALGPMVAVAGGDRFEAEIDGVGRVSLNFSAERSVASAQVRQQP</sequence>
<dbReference type="Gene3D" id="3.40.50.1820">
    <property type="entry name" value="alpha/beta hydrolase"/>
    <property type="match status" value="1"/>
</dbReference>
<evidence type="ECO:0000259" key="4">
    <source>
        <dbReference type="Pfam" id="PF12697"/>
    </source>
</evidence>
<dbReference type="Pfam" id="PF12697">
    <property type="entry name" value="Abhydrolase_6"/>
    <property type="match status" value="1"/>
</dbReference>
<dbReference type="AlphaFoldDB" id="A0AA36C340"/>
<dbReference type="InterPro" id="IPR036663">
    <property type="entry name" value="Fumarylacetoacetase_C_sf"/>
</dbReference>
<dbReference type="Gene3D" id="3.90.850.10">
    <property type="entry name" value="Fumarylacetoacetase-like, C-terminal domain"/>
    <property type="match status" value="1"/>
</dbReference>
<evidence type="ECO:0000313" key="6">
    <source>
        <dbReference type="Proteomes" id="UP001177023"/>
    </source>
</evidence>
<dbReference type="PANTHER" id="PTHR30143">
    <property type="entry name" value="ACID HYDRATASE"/>
    <property type="match status" value="1"/>
</dbReference>
<dbReference type="SUPFAM" id="SSF56529">
    <property type="entry name" value="FAH"/>
    <property type="match status" value="1"/>
</dbReference>
<feature type="domain" description="AB hydrolase-1" evidence="4">
    <location>
        <begin position="1"/>
        <end position="239"/>
    </location>
</feature>
<evidence type="ECO:0000256" key="2">
    <source>
        <dbReference type="ARBA" id="ARBA00023239"/>
    </source>
</evidence>
<comment type="similarity">
    <text evidence="1">Belongs to the FAH family.</text>
</comment>
<name>A0AA36C340_9BILA</name>
<proteinExistence type="inferred from homology"/>
<dbReference type="PRINTS" id="PR00111">
    <property type="entry name" value="ABHYDROLASE"/>
</dbReference>
<accession>A0AA36C340</accession>
<feature type="non-terminal residue" evidence="5">
    <location>
        <position position="507"/>
    </location>
</feature>
<dbReference type="GO" id="GO:0008684">
    <property type="term" value="F:2-oxopent-4-enoate hydratase activity"/>
    <property type="evidence" value="ECO:0007669"/>
    <property type="project" value="TreeGrafter"/>
</dbReference>
<keyword evidence="6" id="KW-1185">Reference proteome</keyword>
<evidence type="ECO:0000313" key="5">
    <source>
        <dbReference type="EMBL" id="CAJ0557540.1"/>
    </source>
</evidence>
<dbReference type="NCBIfam" id="NF008461">
    <property type="entry name" value="PRK11342.1"/>
    <property type="match status" value="1"/>
</dbReference>
<protein>
    <submittedName>
        <fullName evidence="5">Uncharacterized protein</fullName>
    </submittedName>
</protein>
<dbReference type="GO" id="GO:0005737">
    <property type="term" value="C:cytoplasm"/>
    <property type="evidence" value="ECO:0007669"/>
    <property type="project" value="TreeGrafter"/>
</dbReference>
<organism evidence="5 6">
    <name type="scientific">Mesorhabditis spiculigera</name>
    <dbReference type="NCBI Taxonomy" id="96644"/>
    <lineage>
        <taxon>Eukaryota</taxon>
        <taxon>Metazoa</taxon>
        <taxon>Ecdysozoa</taxon>
        <taxon>Nematoda</taxon>
        <taxon>Chromadorea</taxon>
        <taxon>Rhabditida</taxon>
        <taxon>Rhabditina</taxon>
        <taxon>Rhabditomorpha</taxon>
        <taxon>Rhabditoidea</taxon>
        <taxon>Rhabditidae</taxon>
        <taxon>Mesorhabditinae</taxon>
        <taxon>Mesorhabditis</taxon>
    </lineage>
</organism>
<feature type="domain" description="Fumarylacetoacetase-like C-terminal" evidence="3">
    <location>
        <begin position="307"/>
        <end position="488"/>
    </location>
</feature>
<dbReference type="Pfam" id="PF01557">
    <property type="entry name" value="FAA_hydrolase"/>
    <property type="match status" value="1"/>
</dbReference>
<keyword evidence="2" id="KW-0456">Lyase</keyword>
<dbReference type="InterPro" id="IPR000073">
    <property type="entry name" value="AB_hydrolase_1"/>
</dbReference>
<dbReference type="InterPro" id="IPR029058">
    <property type="entry name" value="AB_hydrolase_fold"/>
</dbReference>
<evidence type="ECO:0000259" key="3">
    <source>
        <dbReference type="Pfam" id="PF01557"/>
    </source>
</evidence>
<dbReference type="PANTHER" id="PTHR30143:SF0">
    <property type="entry name" value="2-KETO-4-PENTENOATE HYDRATASE"/>
    <property type="match status" value="1"/>
</dbReference>
<dbReference type="InterPro" id="IPR011234">
    <property type="entry name" value="Fumarylacetoacetase-like_C"/>
</dbReference>
<evidence type="ECO:0000256" key="1">
    <source>
        <dbReference type="ARBA" id="ARBA00010211"/>
    </source>
</evidence>
<dbReference type="SUPFAM" id="SSF53474">
    <property type="entry name" value="alpha/beta-Hydrolases"/>
    <property type="match status" value="1"/>
</dbReference>
<dbReference type="Proteomes" id="UP001177023">
    <property type="component" value="Unassembled WGS sequence"/>
</dbReference>
<dbReference type="EMBL" id="CATQJA010000034">
    <property type="protein sequence ID" value="CAJ0557540.1"/>
    <property type="molecule type" value="Genomic_DNA"/>
</dbReference>
<gene>
    <name evidence="5" type="ORF">MSPICULIGERA_LOCUS298</name>
</gene>
<dbReference type="InterPro" id="IPR050772">
    <property type="entry name" value="Hydratase-Decarb/MhpD_sf"/>
</dbReference>
<reference evidence="5" key="1">
    <citation type="submission" date="2023-06" db="EMBL/GenBank/DDBJ databases">
        <authorList>
            <person name="Delattre M."/>
        </authorList>
    </citation>
    <scope>NUCLEOTIDE SEQUENCE</scope>
    <source>
        <strain evidence="5">AF72</strain>
    </source>
</reference>
<comment type="caution">
    <text evidence="5">The sequence shown here is derived from an EMBL/GenBank/DDBJ whole genome shotgun (WGS) entry which is preliminary data.</text>
</comment>